<dbReference type="InterPro" id="IPR058163">
    <property type="entry name" value="LysR-type_TF_proteobact-type"/>
</dbReference>
<evidence type="ECO:0000313" key="6">
    <source>
        <dbReference type="EMBL" id="MQQ08342.1"/>
    </source>
</evidence>
<dbReference type="InterPro" id="IPR036388">
    <property type="entry name" value="WH-like_DNA-bd_sf"/>
</dbReference>
<dbReference type="GO" id="GO:0043565">
    <property type="term" value="F:sequence-specific DNA binding"/>
    <property type="evidence" value="ECO:0007669"/>
    <property type="project" value="TreeGrafter"/>
</dbReference>
<reference evidence="6 7" key="1">
    <citation type="submission" date="2019-10" db="EMBL/GenBank/DDBJ databases">
        <title>Epibacterium sp. nov., isolated from seawater.</title>
        <authorList>
            <person name="Zhang X."/>
            <person name="Li N."/>
        </authorList>
    </citation>
    <scope>NUCLEOTIDE SEQUENCE [LARGE SCALE GENOMIC DNA]</scope>
    <source>
        <strain evidence="6 7">SM1979</strain>
    </source>
</reference>
<proteinExistence type="inferred from homology"/>
<keyword evidence="7" id="KW-1185">Reference proteome</keyword>
<evidence type="ECO:0000256" key="2">
    <source>
        <dbReference type="ARBA" id="ARBA00023015"/>
    </source>
</evidence>
<comment type="caution">
    <text evidence="6">The sequence shown here is derived from an EMBL/GenBank/DDBJ whole genome shotgun (WGS) entry which is preliminary data.</text>
</comment>
<dbReference type="InterPro" id="IPR000847">
    <property type="entry name" value="LysR_HTH_N"/>
</dbReference>
<feature type="domain" description="HTH lysR-type" evidence="5">
    <location>
        <begin position="14"/>
        <end position="71"/>
    </location>
</feature>
<evidence type="ECO:0000256" key="1">
    <source>
        <dbReference type="ARBA" id="ARBA00009437"/>
    </source>
</evidence>
<dbReference type="Gene3D" id="3.40.190.10">
    <property type="entry name" value="Periplasmic binding protein-like II"/>
    <property type="match status" value="2"/>
</dbReference>
<keyword evidence="3" id="KW-0238">DNA-binding</keyword>
<keyword evidence="4" id="KW-0804">Transcription</keyword>
<dbReference type="CDD" id="cd08432">
    <property type="entry name" value="PBP2_GcdR_TrpI_HvrB_AmpR_like"/>
    <property type="match status" value="1"/>
</dbReference>
<dbReference type="InterPro" id="IPR036390">
    <property type="entry name" value="WH_DNA-bd_sf"/>
</dbReference>
<dbReference type="SUPFAM" id="SSF53850">
    <property type="entry name" value="Periplasmic binding protein-like II"/>
    <property type="match status" value="1"/>
</dbReference>
<dbReference type="RefSeq" id="WP_153215281.1">
    <property type="nucleotide sequence ID" value="NZ_WIBF01000003.1"/>
</dbReference>
<dbReference type="Pfam" id="PF00126">
    <property type="entry name" value="HTH_1"/>
    <property type="match status" value="1"/>
</dbReference>
<dbReference type="Pfam" id="PF03466">
    <property type="entry name" value="LysR_substrate"/>
    <property type="match status" value="1"/>
</dbReference>
<sequence>MRDKPTTTANDYFPPFGGLKAFYALGVTGSAVEAAARLKVTPSAVSHQLKALETELGVRLLENRKGKLHLTADGKQFFQQIKDPMASIVRATDLVRSSPARKRVTVTLTPSFAADWFLHRIVDLEREHSDIEVNLVTTTRVVDLDREGVDLAIRRGDGRWTGTVADPLMSETIVPVMSQALFEQTGCTNLAELLQSARVLENANVEGEWDSWCRSCDLKTPDLAQRYSLPTYELTLQAARDGLGVALARRPLADPDLENGTLIQPFAEQGAQVETGYYVVRSPDPMTSVVKRFHSWLLKQVE</sequence>
<dbReference type="SUPFAM" id="SSF46785">
    <property type="entry name" value="Winged helix' DNA-binding domain"/>
    <property type="match status" value="1"/>
</dbReference>
<keyword evidence="2" id="KW-0805">Transcription regulation</keyword>
<dbReference type="PANTHER" id="PTHR30537">
    <property type="entry name" value="HTH-TYPE TRANSCRIPTIONAL REGULATOR"/>
    <property type="match status" value="1"/>
</dbReference>
<protein>
    <submittedName>
        <fullName evidence="6">LysR family transcriptional regulator</fullName>
    </submittedName>
</protein>
<dbReference type="AlphaFoldDB" id="A0A843YGC3"/>
<dbReference type="Proteomes" id="UP000444174">
    <property type="component" value="Unassembled WGS sequence"/>
</dbReference>
<name>A0A843YGC3_9RHOB</name>
<evidence type="ECO:0000256" key="4">
    <source>
        <dbReference type="ARBA" id="ARBA00023163"/>
    </source>
</evidence>
<evidence type="ECO:0000313" key="7">
    <source>
        <dbReference type="Proteomes" id="UP000444174"/>
    </source>
</evidence>
<evidence type="ECO:0000256" key="3">
    <source>
        <dbReference type="ARBA" id="ARBA00023125"/>
    </source>
</evidence>
<dbReference type="GO" id="GO:0006351">
    <property type="term" value="P:DNA-templated transcription"/>
    <property type="evidence" value="ECO:0007669"/>
    <property type="project" value="TreeGrafter"/>
</dbReference>
<dbReference type="PROSITE" id="PS50931">
    <property type="entry name" value="HTH_LYSR"/>
    <property type="match status" value="1"/>
</dbReference>
<dbReference type="InterPro" id="IPR005119">
    <property type="entry name" value="LysR_subst-bd"/>
</dbReference>
<dbReference type="PANTHER" id="PTHR30537:SF74">
    <property type="entry name" value="HTH-TYPE TRANSCRIPTIONAL REGULATOR TRPI"/>
    <property type="match status" value="1"/>
</dbReference>
<organism evidence="6 7">
    <name type="scientific">Tritonibacter litoralis</name>
    <dbReference type="NCBI Taxonomy" id="2662264"/>
    <lineage>
        <taxon>Bacteria</taxon>
        <taxon>Pseudomonadati</taxon>
        <taxon>Pseudomonadota</taxon>
        <taxon>Alphaproteobacteria</taxon>
        <taxon>Rhodobacterales</taxon>
        <taxon>Paracoccaceae</taxon>
        <taxon>Tritonibacter</taxon>
    </lineage>
</organism>
<accession>A0A843YGC3</accession>
<evidence type="ECO:0000259" key="5">
    <source>
        <dbReference type="PROSITE" id="PS50931"/>
    </source>
</evidence>
<comment type="similarity">
    <text evidence="1">Belongs to the LysR transcriptional regulatory family.</text>
</comment>
<dbReference type="EMBL" id="WIBF01000003">
    <property type="protein sequence ID" value="MQQ08342.1"/>
    <property type="molecule type" value="Genomic_DNA"/>
</dbReference>
<dbReference type="GO" id="GO:0003700">
    <property type="term" value="F:DNA-binding transcription factor activity"/>
    <property type="evidence" value="ECO:0007669"/>
    <property type="project" value="InterPro"/>
</dbReference>
<gene>
    <name evidence="6" type="ORF">GFB49_07760</name>
</gene>
<dbReference type="Gene3D" id="1.10.10.10">
    <property type="entry name" value="Winged helix-like DNA-binding domain superfamily/Winged helix DNA-binding domain"/>
    <property type="match status" value="1"/>
</dbReference>